<dbReference type="AlphaFoldDB" id="A0AAD4NN13"/>
<gene>
    <name evidence="2" type="ORF">DdX_01591</name>
</gene>
<sequence>MSAETGLDDSRDLMSKQTAGLSSPHTSNTSLSFLATSTGLQQSVYTPFFSSFCCPQSGTCLALLHGLETFLRDLVLKVWHIRKGSATLRSSFIMGAD</sequence>
<accession>A0AAD4NN13</accession>
<reference evidence="2" key="1">
    <citation type="submission" date="2022-01" db="EMBL/GenBank/DDBJ databases">
        <title>Genome Sequence Resource for Two Populations of Ditylenchus destructor, the Migratory Endoparasitic Phytonematode.</title>
        <authorList>
            <person name="Zhang H."/>
            <person name="Lin R."/>
            <person name="Xie B."/>
        </authorList>
    </citation>
    <scope>NUCLEOTIDE SEQUENCE</scope>
    <source>
        <strain evidence="2">BazhouSP</strain>
    </source>
</reference>
<comment type="caution">
    <text evidence="2">The sequence shown here is derived from an EMBL/GenBank/DDBJ whole genome shotgun (WGS) entry which is preliminary data.</text>
</comment>
<evidence type="ECO:0000256" key="1">
    <source>
        <dbReference type="SAM" id="MobiDB-lite"/>
    </source>
</evidence>
<name>A0AAD4NN13_9BILA</name>
<feature type="compositionally biased region" description="Polar residues" evidence="1">
    <location>
        <begin position="15"/>
        <end position="27"/>
    </location>
</feature>
<dbReference type="Proteomes" id="UP001201812">
    <property type="component" value="Unassembled WGS sequence"/>
</dbReference>
<feature type="region of interest" description="Disordered" evidence="1">
    <location>
        <begin position="1"/>
        <end position="27"/>
    </location>
</feature>
<organism evidence="2 3">
    <name type="scientific">Ditylenchus destructor</name>
    <dbReference type="NCBI Taxonomy" id="166010"/>
    <lineage>
        <taxon>Eukaryota</taxon>
        <taxon>Metazoa</taxon>
        <taxon>Ecdysozoa</taxon>
        <taxon>Nematoda</taxon>
        <taxon>Chromadorea</taxon>
        <taxon>Rhabditida</taxon>
        <taxon>Tylenchina</taxon>
        <taxon>Tylenchomorpha</taxon>
        <taxon>Sphaerularioidea</taxon>
        <taxon>Anguinidae</taxon>
        <taxon>Anguininae</taxon>
        <taxon>Ditylenchus</taxon>
    </lineage>
</organism>
<keyword evidence="3" id="KW-1185">Reference proteome</keyword>
<protein>
    <submittedName>
        <fullName evidence="2">Uncharacterized protein</fullName>
    </submittedName>
</protein>
<proteinExistence type="predicted"/>
<dbReference type="EMBL" id="JAKKPZ010000001">
    <property type="protein sequence ID" value="KAI1729354.1"/>
    <property type="molecule type" value="Genomic_DNA"/>
</dbReference>
<evidence type="ECO:0000313" key="3">
    <source>
        <dbReference type="Proteomes" id="UP001201812"/>
    </source>
</evidence>
<evidence type="ECO:0000313" key="2">
    <source>
        <dbReference type="EMBL" id="KAI1729354.1"/>
    </source>
</evidence>